<organism evidence="1 2">
    <name type="scientific">Entomophthora muscae</name>
    <dbReference type="NCBI Taxonomy" id="34485"/>
    <lineage>
        <taxon>Eukaryota</taxon>
        <taxon>Fungi</taxon>
        <taxon>Fungi incertae sedis</taxon>
        <taxon>Zoopagomycota</taxon>
        <taxon>Entomophthoromycotina</taxon>
        <taxon>Entomophthoromycetes</taxon>
        <taxon>Entomophthorales</taxon>
        <taxon>Entomophthoraceae</taxon>
        <taxon>Entomophthora</taxon>
    </lineage>
</organism>
<sequence>MDQGDSSDSWEFRHPSLTSAAVKGSRGKRSSITITFVEQRFSSLPLRPYSSSIHSTSSSMTLIDVLRNESPDNLSVCTLNSNNDTQALNSPKRGIHKLFNREKKYLLRRGSVESGMELELGREQIKCHPDFDQVLRTGFSNQSKPTLKISLTPRVAKAGPKYSYSSLKAR</sequence>
<accession>A0ACC2SD03</accession>
<dbReference type="EMBL" id="QTSX02005217">
    <property type="protein sequence ID" value="KAJ9060273.1"/>
    <property type="molecule type" value="Genomic_DNA"/>
</dbReference>
<evidence type="ECO:0000313" key="2">
    <source>
        <dbReference type="Proteomes" id="UP001165960"/>
    </source>
</evidence>
<keyword evidence="2" id="KW-1185">Reference proteome</keyword>
<proteinExistence type="predicted"/>
<comment type="caution">
    <text evidence="1">The sequence shown here is derived from an EMBL/GenBank/DDBJ whole genome shotgun (WGS) entry which is preliminary data.</text>
</comment>
<gene>
    <name evidence="1" type="ORF">DSO57_1032624</name>
</gene>
<evidence type="ECO:0000313" key="1">
    <source>
        <dbReference type="EMBL" id="KAJ9060273.1"/>
    </source>
</evidence>
<reference evidence="1" key="1">
    <citation type="submission" date="2022-04" db="EMBL/GenBank/DDBJ databases">
        <title>Genome of the entomopathogenic fungus Entomophthora muscae.</title>
        <authorList>
            <person name="Elya C."/>
            <person name="Lovett B.R."/>
            <person name="Lee E."/>
            <person name="Macias A.M."/>
            <person name="Hajek A.E."/>
            <person name="De Bivort B.L."/>
            <person name="Kasson M.T."/>
            <person name="De Fine Licht H.H."/>
            <person name="Stajich J.E."/>
        </authorList>
    </citation>
    <scope>NUCLEOTIDE SEQUENCE</scope>
    <source>
        <strain evidence="1">Berkeley</strain>
    </source>
</reference>
<dbReference type="Proteomes" id="UP001165960">
    <property type="component" value="Unassembled WGS sequence"/>
</dbReference>
<protein>
    <submittedName>
        <fullName evidence="1">Uncharacterized protein</fullName>
    </submittedName>
</protein>
<name>A0ACC2SD03_9FUNG</name>